<dbReference type="EMBL" id="OZ021742">
    <property type="protein sequence ID" value="CAK9327294.1"/>
    <property type="molecule type" value="Genomic_DNA"/>
</dbReference>
<gene>
    <name evidence="3" type="ORF">CITCOLO1_LOCUS19668</name>
</gene>
<dbReference type="PANTHER" id="PTHR24177:SF292">
    <property type="entry name" value="ANKYRIN REPEAT FAMILY PROTEIN-RELATED"/>
    <property type="match status" value="1"/>
</dbReference>
<reference evidence="3 4" key="1">
    <citation type="submission" date="2024-03" db="EMBL/GenBank/DDBJ databases">
        <authorList>
            <person name="Gkanogiannis A."/>
            <person name="Becerra Lopez-Lavalle L."/>
        </authorList>
    </citation>
    <scope>NUCLEOTIDE SEQUENCE [LARGE SCALE GENOMIC DNA]</scope>
</reference>
<feature type="domain" description="PGG" evidence="2">
    <location>
        <begin position="190"/>
        <end position="261"/>
    </location>
</feature>
<evidence type="ECO:0000313" key="4">
    <source>
        <dbReference type="Proteomes" id="UP001642487"/>
    </source>
</evidence>
<dbReference type="InterPro" id="IPR026961">
    <property type="entry name" value="PGG_dom"/>
</dbReference>
<evidence type="ECO:0000256" key="1">
    <source>
        <dbReference type="SAM" id="Phobius"/>
    </source>
</evidence>
<protein>
    <recommendedName>
        <fullName evidence="2">PGG domain-containing protein</fullName>
    </recommendedName>
</protein>
<keyword evidence="1" id="KW-1133">Transmembrane helix</keyword>
<dbReference type="Proteomes" id="UP001642487">
    <property type="component" value="Chromosome 8"/>
</dbReference>
<dbReference type="PANTHER" id="PTHR24177">
    <property type="entry name" value="CASKIN"/>
    <property type="match status" value="1"/>
</dbReference>
<name>A0ABP0Z433_9ROSI</name>
<accession>A0ABP0Z433</accession>
<proteinExistence type="predicted"/>
<sequence>MQTLAHQVVEIIWNHVVNELSTCQLNKLIETPSRLVHDAARVGNAEFLIILIRSYPDLVWMVDNKNKSILHVAVENRQEKVFGLIYELGGLNVLIANLFDEKKFSNILHLAGMVASPYHLSRVSGAALQMQRELLWFKEVEKIVTSSHCEMRYQPPSELSTPNIRRDHDDGLTPRELFTNQHKNLLKVGEEWMKNTANSCMLVATLIATVVFAAAFTFPGGNDDKDGTPIFLQNQAFTVFILSDVAALVMSSTSILTFLSILTSRYAEEDFF</sequence>
<evidence type="ECO:0000313" key="3">
    <source>
        <dbReference type="EMBL" id="CAK9327294.1"/>
    </source>
</evidence>
<evidence type="ECO:0000259" key="2">
    <source>
        <dbReference type="Pfam" id="PF13962"/>
    </source>
</evidence>
<feature type="transmembrane region" description="Helical" evidence="1">
    <location>
        <begin position="239"/>
        <end position="262"/>
    </location>
</feature>
<keyword evidence="1" id="KW-0472">Membrane</keyword>
<keyword evidence="1" id="KW-0812">Transmembrane</keyword>
<dbReference type="SUPFAM" id="SSF140860">
    <property type="entry name" value="Pseudo ankyrin repeat-like"/>
    <property type="match status" value="1"/>
</dbReference>
<keyword evidence="4" id="KW-1185">Reference proteome</keyword>
<feature type="transmembrane region" description="Helical" evidence="1">
    <location>
        <begin position="200"/>
        <end position="219"/>
    </location>
</feature>
<organism evidence="3 4">
    <name type="scientific">Citrullus colocynthis</name>
    <name type="common">colocynth</name>
    <dbReference type="NCBI Taxonomy" id="252529"/>
    <lineage>
        <taxon>Eukaryota</taxon>
        <taxon>Viridiplantae</taxon>
        <taxon>Streptophyta</taxon>
        <taxon>Embryophyta</taxon>
        <taxon>Tracheophyta</taxon>
        <taxon>Spermatophyta</taxon>
        <taxon>Magnoliopsida</taxon>
        <taxon>eudicotyledons</taxon>
        <taxon>Gunneridae</taxon>
        <taxon>Pentapetalae</taxon>
        <taxon>rosids</taxon>
        <taxon>fabids</taxon>
        <taxon>Cucurbitales</taxon>
        <taxon>Cucurbitaceae</taxon>
        <taxon>Benincaseae</taxon>
        <taxon>Citrullus</taxon>
    </lineage>
</organism>
<dbReference type="Pfam" id="PF13962">
    <property type="entry name" value="PGG"/>
    <property type="match status" value="1"/>
</dbReference>